<dbReference type="Proteomes" id="UP000177324">
    <property type="component" value="Unassembled WGS sequence"/>
</dbReference>
<evidence type="ECO:0008006" key="3">
    <source>
        <dbReference type="Google" id="ProtNLM"/>
    </source>
</evidence>
<organism evidence="1 2">
    <name type="scientific">Candidatus Chisholmbacteria bacterium RIFCSPHIGHO2_01_FULL_48_12</name>
    <dbReference type="NCBI Taxonomy" id="1797589"/>
    <lineage>
        <taxon>Bacteria</taxon>
        <taxon>Candidatus Chisholmiibacteriota</taxon>
    </lineage>
</organism>
<dbReference type="InterPro" id="IPR038695">
    <property type="entry name" value="Saro_0823-like_sf"/>
</dbReference>
<dbReference type="Pfam" id="PF02643">
    <property type="entry name" value="DUF192"/>
    <property type="match status" value="1"/>
</dbReference>
<dbReference type="PANTHER" id="PTHR37953:SF1">
    <property type="entry name" value="UPF0127 PROTEIN MJ1496"/>
    <property type="match status" value="1"/>
</dbReference>
<dbReference type="EMBL" id="MHCH01000010">
    <property type="protein sequence ID" value="OGY18037.1"/>
    <property type="molecule type" value="Genomic_DNA"/>
</dbReference>
<gene>
    <name evidence="1" type="ORF">A2784_04985</name>
</gene>
<sequence length="162" mass="17832">MDAPQKKFVFFLILAVVVGMLAGGKLLPLATSNQLSVVSDQKILQKLKIGKAEIKVEVADTDEARSRGLAGRDSLAEDEGMVFIFEQPGQYGFWMKGMKLPLDFVWIADNKVVEITEDIPVDVNESPKVYQPQPAIDAMLEVNAGWAGRNGVKVGDRVVVEW</sequence>
<protein>
    <recommendedName>
        <fullName evidence="3">DUF192 domain-containing protein</fullName>
    </recommendedName>
</protein>
<evidence type="ECO:0000313" key="1">
    <source>
        <dbReference type="EMBL" id="OGY18037.1"/>
    </source>
</evidence>
<dbReference type="STRING" id="1797589.A2784_04985"/>
<dbReference type="AlphaFoldDB" id="A0A1G1VS58"/>
<accession>A0A1G1VS58</accession>
<name>A0A1G1VS58_9BACT</name>
<proteinExistence type="predicted"/>
<reference evidence="1 2" key="1">
    <citation type="journal article" date="2016" name="Nat. Commun.">
        <title>Thousands of microbial genomes shed light on interconnected biogeochemical processes in an aquifer system.</title>
        <authorList>
            <person name="Anantharaman K."/>
            <person name="Brown C.T."/>
            <person name="Hug L.A."/>
            <person name="Sharon I."/>
            <person name="Castelle C.J."/>
            <person name="Probst A.J."/>
            <person name="Thomas B.C."/>
            <person name="Singh A."/>
            <person name="Wilkins M.J."/>
            <person name="Karaoz U."/>
            <person name="Brodie E.L."/>
            <person name="Williams K.H."/>
            <person name="Hubbard S.S."/>
            <person name="Banfield J.F."/>
        </authorList>
    </citation>
    <scope>NUCLEOTIDE SEQUENCE [LARGE SCALE GENOMIC DNA]</scope>
</reference>
<comment type="caution">
    <text evidence="1">The sequence shown here is derived from an EMBL/GenBank/DDBJ whole genome shotgun (WGS) entry which is preliminary data.</text>
</comment>
<evidence type="ECO:0000313" key="2">
    <source>
        <dbReference type="Proteomes" id="UP000177324"/>
    </source>
</evidence>
<dbReference type="InterPro" id="IPR003795">
    <property type="entry name" value="DUF192"/>
</dbReference>
<dbReference type="Gene3D" id="2.60.120.1140">
    <property type="entry name" value="Protein of unknown function DUF192"/>
    <property type="match status" value="1"/>
</dbReference>
<dbReference type="PANTHER" id="PTHR37953">
    <property type="entry name" value="UPF0127 PROTEIN MJ1496"/>
    <property type="match status" value="1"/>
</dbReference>